<keyword evidence="10" id="KW-1185">Reference proteome</keyword>
<dbReference type="PANTHER" id="PTHR33362">
    <property type="entry name" value="SIALIC ACID TRAP TRANSPORTER PERMEASE PROTEIN SIAT-RELATED"/>
    <property type="match status" value="1"/>
</dbReference>
<evidence type="ECO:0000313" key="10">
    <source>
        <dbReference type="Proteomes" id="UP000199392"/>
    </source>
</evidence>
<evidence type="ECO:0000256" key="1">
    <source>
        <dbReference type="ARBA" id="ARBA00004429"/>
    </source>
</evidence>
<evidence type="ECO:0000256" key="6">
    <source>
        <dbReference type="ARBA" id="ARBA00023136"/>
    </source>
</evidence>
<dbReference type="EMBL" id="FOZW01000008">
    <property type="protein sequence ID" value="SFT02948.1"/>
    <property type="molecule type" value="Genomic_DNA"/>
</dbReference>
<feature type="transmembrane region" description="Helical" evidence="7">
    <location>
        <begin position="270"/>
        <end position="291"/>
    </location>
</feature>
<keyword evidence="2" id="KW-1003">Cell membrane</keyword>
<reference evidence="10" key="1">
    <citation type="submission" date="2016-10" db="EMBL/GenBank/DDBJ databases">
        <authorList>
            <person name="Varghese N."/>
            <person name="Submissions S."/>
        </authorList>
    </citation>
    <scope>NUCLEOTIDE SEQUENCE [LARGE SCALE GENOMIC DNA]</scope>
    <source>
        <strain evidence="10">DSM 26894</strain>
    </source>
</reference>
<feature type="transmembrane region" description="Helical" evidence="7">
    <location>
        <begin position="212"/>
        <end position="233"/>
    </location>
</feature>
<keyword evidence="7" id="KW-0813">Transport</keyword>
<feature type="transmembrane region" description="Helical" evidence="7">
    <location>
        <begin position="97"/>
        <end position="121"/>
    </location>
</feature>
<dbReference type="OrthoDB" id="9790209at2"/>
<evidence type="ECO:0000256" key="7">
    <source>
        <dbReference type="RuleBase" id="RU369079"/>
    </source>
</evidence>
<sequence length="425" mass="44012">MSLILLSLFAVLLALGAPIAVCLGLSAAVVIVMEGLPVSVLAQRSLNALDSSPLLAVPLFIFAAALLNATGVTTHLFDLVRMLFGRIRGAVAQVSVFVSLIFSGVSGAALADIGALGAIQINQMTAQGYRKEFAAGLTVAAATIGPIFPPSIPIIIYASVANVSAVKLLLAGIIPALLLTALLMAQVAIIARVKGLPRDEVSAKPREVMNKAVISFPALMAPVLLIGGLMSGYFGPTEVAGVTVAYALFIGFAIYRSLTGRAVVGALRETVEASANILFVVATAALFAWVLTLDQVPMKVSALLLGVSDNPLVLLLLVNILLLVVGMALESIAAILIIAPIVAPALTAAGVDPLQLGIVFVLNLMIGLLTPPVGMSLYMISIISRMPITQVIAGVMPFFIPLLLSLLVVSAVPALSTWLPEFLMN</sequence>
<comment type="similarity">
    <text evidence="7">Belongs to the TRAP transporter large permease family.</text>
</comment>
<feature type="transmembrane region" description="Helical" evidence="7">
    <location>
        <begin position="303"/>
        <end position="325"/>
    </location>
</feature>
<dbReference type="InterPro" id="IPR004681">
    <property type="entry name" value="TRAP_DctM"/>
</dbReference>
<feature type="transmembrane region" description="Helical" evidence="7">
    <location>
        <begin position="357"/>
        <end position="379"/>
    </location>
</feature>
<evidence type="ECO:0000256" key="4">
    <source>
        <dbReference type="ARBA" id="ARBA00022692"/>
    </source>
</evidence>
<dbReference type="Pfam" id="PF06808">
    <property type="entry name" value="DctM"/>
    <property type="match status" value="1"/>
</dbReference>
<organism evidence="9 10">
    <name type="scientific">Alloyangia pacifica</name>
    <dbReference type="NCBI Taxonomy" id="311180"/>
    <lineage>
        <taxon>Bacteria</taxon>
        <taxon>Pseudomonadati</taxon>
        <taxon>Pseudomonadota</taxon>
        <taxon>Alphaproteobacteria</taxon>
        <taxon>Rhodobacterales</taxon>
        <taxon>Roseobacteraceae</taxon>
        <taxon>Alloyangia</taxon>
    </lineage>
</organism>
<feature type="transmembrane region" description="Helical" evidence="7">
    <location>
        <begin position="332"/>
        <end position="351"/>
    </location>
</feature>
<protein>
    <recommendedName>
        <fullName evidence="7">TRAP transporter large permease protein</fullName>
    </recommendedName>
</protein>
<evidence type="ECO:0000256" key="3">
    <source>
        <dbReference type="ARBA" id="ARBA00022519"/>
    </source>
</evidence>
<dbReference type="InterPro" id="IPR010656">
    <property type="entry name" value="DctM"/>
</dbReference>
<keyword evidence="4 7" id="KW-0812">Transmembrane</keyword>
<evidence type="ECO:0000313" key="9">
    <source>
        <dbReference type="EMBL" id="SFT02948.1"/>
    </source>
</evidence>
<feature type="transmembrane region" description="Helical" evidence="7">
    <location>
        <begin position="168"/>
        <end position="191"/>
    </location>
</feature>
<dbReference type="GO" id="GO:0022857">
    <property type="term" value="F:transmembrane transporter activity"/>
    <property type="evidence" value="ECO:0007669"/>
    <property type="project" value="UniProtKB-UniRule"/>
</dbReference>
<dbReference type="Proteomes" id="UP000199392">
    <property type="component" value="Unassembled WGS sequence"/>
</dbReference>
<feature type="transmembrane region" description="Helical" evidence="7">
    <location>
        <begin position="54"/>
        <end position="77"/>
    </location>
</feature>
<comment type="subcellular location">
    <subcellularLocation>
        <location evidence="1 7">Cell inner membrane</location>
        <topology evidence="1 7">Multi-pass membrane protein</topology>
    </subcellularLocation>
</comment>
<comment type="function">
    <text evidence="7">Part of the tripartite ATP-independent periplasmic (TRAP) transport system.</text>
</comment>
<proteinExistence type="inferred from homology"/>
<evidence type="ECO:0000259" key="8">
    <source>
        <dbReference type="Pfam" id="PF06808"/>
    </source>
</evidence>
<dbReference type="STRING" id="311180.SAMN04488050_108205"/>
<dbReference type="AlphaFoldDB" id="A0A1I6UNG8"/>
<dbReference type="NCBIfam" id="TIGR00786">
    <property type="entry name" value="dctM"/>
    <property type="match status" value="1"/>
</dbReference>
<keyword evidence="3 7" id="KW-0997">Cell inner membrane</keyword>
<name>A0A1I6UNG8_9RHOB</name>
<feature type="domain" description="TRAP C4-dicarboxylate transport system permease DctM subunit" evidence="8">
    <location>
        <begin position="8"/>
        <end position="415"/>
    </location>
</feature>
<accession>A0A1I6UNG8</accession>
<feature type="transmembrane region" description="Helical" evidence="7">
    <location>
        <begin position="133"/>
        <end position="156"/>
    </location>
</feature>
<evidence type="ECO:0000256" key="2">
    <source>
        <dbReference type="ARBA" id="ARBA00022475"/>
    </source>
</evidence>
<dbReference type="GO" id="GO:0005886">
    <property type="term" value="C:plasma membrane"/>
    <property type="evidence" value="ECO:0007669"/>
    <property type="project" value="UniProtKB-SubCell"/>
</dbReference>
<keyword evidence="5 7" id="KW-1133">Transmembrane helix</keyword>
<dbReference type="RefSeq" id="WP_092427365.1">
    <property type="nucleotide sequence ID" value="NZ_FNCL01000009.1"/>
</dbReference>
<feature type="transmembrane region" description="Helical" evidence="7">
    <location>
        <begin position="239"/>
        <end position="258"/>
    </location>
</feature>
<keyword evidence="6 7" id="KW-0472">Membrane</keyword>
<evidence type="ECO:0000256" key="5">
    <source>
        <dbReference type="ARBA" id="ARBA00022989"/>
    </source>
</evidence>
<feature type="transmembrane region" description="Helical" evidence="7">
    <location>
        <begin position="391"/>
        <end position="415"/>
    </location>
</feature>
<gene>
    <name evidence="9" type="ORF">SAMN04488050_108205</name>
</gene>
<dbReference type="PIRSF" id="PIRSF006066">
    <property type="entry name" value="HI0050"/>
    <property type="match status" value="1"/>
</dbReference>
<comment type="subunit">
    <text evidence="7">The complex comprises the extracytoplasmic solute receptor protein and the two transmembrane proteins.</text>
</comment>